<accession>A0A936YWA6</accession>
<dbReference type="AlphaFoldDB" id="A0A936YWA6"/>
<comment type="caution">
    <text evidence="1">The sequence shown here is derived from an EMBL/GenBank/DDBJ whole genome shotgun (WGS) entry which is preliminary data.</text>
</comment>
<organism evidence="1 2">
    <name type="scientific">Rhizobium setariae</name>
    <dbReference type="NCBI Taxonomy" id="2801340"/>
    <lineage>
        <taxon>Bacteria</taxon>
        <taxon>Pseudomonadati</taxon>
        <taxon>Pseudomonadota</taxon>
        <taxon>Alphaproteobacteria</taxon>
        <taxon>Hyphomicrobiales</taxon>
        <taxon>Rhizobiaceae</taxon>
        <taxon>Rhizobium/Agrobacterium group</taxon>
        <taxon>Rhizobium</taxon>
    </lineage>
</organism>
<evidence type="ECO:0000313" key="2">
    <source>
        <dbReference type="Proteomes" id="UP000633219"/>
    </source>
</evidence>
<reference evidence="1" key="1">
    <citation type="submission" date="2021-01" db="EMBL/GenBank/DDBJ databases">
        <title>Rhizobium sp. strain KVB221 16S ribosomal RNA gene Genome sequencing and assembly.</title>
        <authorList>
            <person name="Kang M."/>
        </authorList>
    </citation>
    <scope>NUCLEOTIDE SEQUENCE</scope>
    <source>
        <strain evidence="1">KVB221</strain>
    </source>
</reference>
<keyword evidence="2" id="KW-1185">Reference proteome</keyword>
<evidence type="ECO:0000313" key="1">
    <source>
        <dbReference type="EMBL" id="MBL0375391.1"/>
    </source>
</evidence>
<dbReference type="EMBL" id="JAEQNC010000023">
    <property type="protein sequence ID" value="MBL0375391.1"/>
    <property type="molecule type" value="Genomic_DNA"/>
</dbReference>
<gene>
    <name evidence="1" type="ORF">JJB09_25600</name>
</gene>
<dbReference type="Proteomes" id="UP000633219">
    <property type="component" value="Unassembled WGS sequence"/>
</dbReference>
<name>A0A936YWA6_9HYPH</name>
<proteinExistence type="predicted"/>
<sequence length="90" mass="9678">MADAAFNRCRKNARNVSCGVSAAIAEIQEQHKLLRSCSVIVLSSITADSFGVPAEFEKALQQSLPDAPGINPVQIVAVVDHNYRAAVEIR</sequence>
<protein>
    <submittedName>
        <fullName evidence="1">Uncharacterized protein</fullName>
    </submittedName>
</protein>
<dbReference type="RefSeq" id="WP_201663938.1">
    <property type="nucleotide sequence ID" value="NZ_JAEQNC010000023.1"/>
</dbReference>